<gene>
    <name evidence="1" type="ORF">QQS21_005713</name>
</gene>
<accession>A0AAJ0FYW8</accession>
<dbReference type="InterPro" id="IPR036452">
    <property type="entry name" value="Ribo_hydro-like"/>
</dbReference>
<evidence type="ECO:0000313" key="2">
    <source>
        <dbReference type="Proteomes" id="UP001251528"/>
    </source>
</evidence>
<evidence type="ECO:0000313" key="1">
    <source>
        <dbReference type="EMBL" id="KAK2598162.1"/>
    </source>
</evidence>
<dbReference type="EMBL" id="JASWJB010000098">
    <property type="protein sequence ID" value="KAK2598162.1"/>
    <property type="molecule type" value="Genomic_DNA"/>
</dbReference>
<dbReference type="Gene3D" id="3.90.245.10">
    <property type="entry name" value="Ribonucleoside hydrolase-like"/>
    <property type="match status" value="1"/>
</dbReference>
<comment type="caution">
    <text evidence="1">The sequence shown here is derived from an EMBL/GenBank/DDBJ whole genome shotgun (WGS) entry which is preliminary data.</text>
</comment>
<proteinExistence type="predicted"/>
<dbReference type="GO" id="GO:0016799">
    <property type="term" value="F:hydrolase activity, hydrolyzing N-glycosyl compounds"/>
    <property type="evidence" value="ECO:0007669"/>
    <property type="project" value="InterPro"/>
</dbReference>
<dbReference type="AlphaFoldDB" id="A0AAJ0FYW8"/>
<sequence length="165" mass="18087">MGGEYPSGYEFNFFGYNISAAAHVVATWPGRITFSGFEMGKNVFSGAELTTRGPANDPVKAAYRWYSGYNNSRESWDPLTMLYAIYGLGDIFAYGNKCGYNLVYPNGTNVWQLGKKADGIHHYLKLKISPPLAGALLDQLYLKGAATSASAIDSFPQYRLINNAA</sequence>
<protein>
    <submittedName>
        <fullName evidence="1">Uncharacterized protein</fullName>
    </submittedName>
</protein>
<organism evidence="1 2">
    <name type="scientific">Conoideocrella luteorostrata</name>
    <dbReference type="NCBI Taxonomy" id="1105319"/>
    <lineage>
        <taxon>Eukaryota</taxon>
        <taxon>Fungi</taxon>
        <taxon>Dikarya</taxon>
        <taxon>Ascomycota</taxon>
        <taxon>Pezizomycotina</taxon>
        <taxon>Sordariomycetes</taxon>
        <taxon>Hypocreomycetidae</taxon>
        <taxon>Hypocreales</taxon>
        <taxon>Clavicipitaceae</taxon>
        <taxon>Conoideocrella</taxon>
    </lineage>
</organism>
<dbReference type="Proteomes" id="UP001251528">
    <property type="component" value="Unassembled WGS sequence"/>
</dbReference>
<dbReference type="PANTHER" id="PTHR43264">
    <property type="match status" value="1"/>
</dbReference>
<keyword evidence="2" id="KW-1185">Reference proteome</keyword>
<dbReference type="PANTHER" id="PTHR43264:SF1">
    <property type="entry name" value="INOSINE_URIDINE-PREFERRING NUCLEOSIDE HYDROLASE DOMAIN-CONTAINING PROTEIN"/>
    <property type="match status" value="1"/>
</dbReference>
<name>A0AAJ0FYW8_9HYPO</name>
<reference evidence="1" key="1">
    <citation type="submission" date="2023-06" db="EMBL/GenBank/DDBJ databases">
        <title>Conoideocrella luteorostrata (Hypocreales: Clavicipitaceae), a potential biocontrol fungus for elongate hemlock scale in United States Christmas tree production areas.</title>
        <authorList>
            <person name="Barrett H."/>
            <person name="Lovett B."/>
            <person name="Macias A.M."/>
            <person name="Stajich J.E."/>
            <person name="Kasson M.T."/>
        </authorList>
    </citation>
    <scope>NUCLEOTIDE SEQUENCE</scope>
    <source>
        <strain evidence="1">ARSEF 14590</strain>
    </source>
</reference>